<dbReference type="GO" id="GO:0016020">
    <property type="term" value="C:membrane"/>
    <property type="evidence" value="ECO:0007669"/>
    <property type="project" value="InterPro"/>
</dbReference>
<dbReference type="InterPro" id="IPR036890">
    <property type="entry name" value="HATPase_C_sf"/>
</dbReference>
<evidence type="ECO:0000256" key="4">
    <source>
        <dbReference type="ARBA" id="ARBA00012438"/>
    </source>
</evidence>
<dbReference type="InterPro" id="IPR050482">
    <property type="entry name" value="Sensor_HK_TwoCompSys"/>
</dbReference>
<keyword evidence="9" id="KW-0808">Transferase</keyword>
<evidence type="ECO:0000256" key="13">
    <source>
        <dbReference type="ARBA" id="ARBA00023004"/>
    </source>
</evidence>
<feature type="transmembrane region" description="Helical" evidence="18">
    <location>
        <begin position="152"/>
        <end position="177"/>
    </location>
</feature>
<feature type="transmembrane region" description="Helical" evidence="18">
    <location>
        <begin position="189"/>
        <end position="211"/>
    </location>
</feature>
<comment type="function">
    <text evidence="16">Member of the two-component regulatory system NreB/NreC involved in the control of dissimilatory nitrate/nitrite reduction in response to oxygen. NreB functions as a direct oxygen sensor histidine kinase which is autophosphorylated, in the absence of oxygen, probably at the conserved histidine residue, and transfers its phosphate group probably to a conserved aspartate residue of NreC. NreB/NreC activates the expression of the nitrate (narGHJI) and nitrite (nir) reductase operons, as well as the putative nitrate transporter gene narT.</text>
</comment>
<keyword evidence="21" id="KW-1185">Reference proteome</keyword>
<dbReference type="InterPro" id="IPR011712">
    <property type="entry name" value="Sig_transdc_His_kin_sub3_dim/P"/>
</dbReference>
<evidence type="ECO:0000313" key="20">
    <source>
        <dbReference type="EMBL" id="SDZ24173.1"/>
    </source>
</evidence>
<name>A0A1H3RF35_9MICO</name>
<comment type="subcellular location">
    <subcellularLocation>
        <location evidence="3">Cytoplasm</location>
    </subcellularLocation>
</comment>
<dbReference type="CDD" id="cd16917">
    <property type="entry name" value="HATPase_UhpB-NarQ-NarX-like"/>
    <property type="match status" value="1"/>
</dbReference>
<evidence type="ECO:0000256" key="10">
    <source>
        <dbReference type="ARBA" id="ARBA00022741"/>
    </source>
</evidence>
<dbReference type="InterPro" id="IPR003594">
    <property type="entry name" value="HATPase_dom"/>
</dbReference>
<dbReference type="PRINTS" id="PR00344">
    <property type="entry name" value="BCTRLSENSOR"/>
</dbReference>
<feature type="transmembrane region" description="Helical" evidence="18">
    <location>
        <begin position="69"/>
        <end position="86"/>
    </location>
</feature>
<dbReference type="GO" id="GO:0005524">
    <property type="term" value="F:ATP binding"/>
    <property type="evidence" value="ECO:0007669"/>
    <property type="project" value="UniProtKB-KW"/>
</dbReference>
<feature type="domain" description="Histidine kinase/HSP90-like ATPase" evidence="19">
    <location>
        <begin position="479"/>
        <end position="571"/>
    </location>
</feature>
<evidence type="ECO:0000256" key="8">
    <source>
        <dbReference type="ARBA" id="ARBA00022553"/>
    </source>
</evidence>
<keyword evidence="11 20" id="KW-0418">Kinase</keyword>
<evidence type="ECO:0000256" key="9">
    <source>
        <dbReference type="ARBA" id="ARBA00022679"/>
    </source>
</evidence>
<keyword evidence="12" id="KW-0067">ATP-binding</keyword>
<evidence type="ECO:0000256" key="14">
    <source>
        <dbReference type="ARBA" id="ARBA00023012"/>
    </source>
</evidence>
<dbReference type="Proteomes" id="UP000198891">
    <property type="component" value="Unassembled WGS sequence"/>
</dbReference>
<evidence type="ECO:0000256" key="18">
    <source>
        <dbReference type="SAM" id="Phobius"/>
    </source>
</evidence>
<evidence type="ECO:0000256" key="2">
    <source>
        <dbReference type="ARBA" id="ARBA00001966"/>
    </source>
</evidence>
<comment type="cofactor">
    <cofactor evidence="2">
        <name>[4Fe-4S] cluster</name>
        <dbReference type="ChEBI" id="CHEBI:49883"/>
    </cofactor>
</comment>
<keyword evidence="18" id="KW-1133">Transmembrane helix</keyword>
<evidence type="ECO:0000256" key="11">
    <source>
        <dbReference type="ARBA" id="ARBA00022777"/>
    </source>
</evidence>
<comment type="catalytic activity">
    <reaction evidence="1">
        <text>ATP + protein L-histidine = ADP + protein N-phospho-L-histidine.</text>
        <dbReference type="EC" id="2.7.13.3"/>
    </reaction>
</comment>
<feature type="transmembrane region" description="Helical" evidence="18">
    <location>
        <begin position="40"/>
        <end position="62"/>
    </location>
</feature>
<dbReference type="AlphaFoldDB" id="A0A1H3RF35"/>
<keyword evidence="18" id="KW-0812">Transmembrane</keyword>
<dbReference type="GO" id="GO:0005737">
    <property type="term" value="C:cytoplasm"/>
    <property type="evidence" value="ECO:0007669"/>
    <property type="project" value="UniProtKB-SubCell"/>
</dbReference>
<sequence length="571" mass="59778">MSLRSGRQGSLRLALLVVVGCALLLGIIQIAVGLGVPDNLWAVVVFTAAFWVWVAAGVTAWWRRPNNATGALIVIGGITVLLGGLVNLGIELLSVISAVFATSVLAVVVHLLHAFPSGRLHGRLSIAVVIGSYGVSVVLQALSIAIRGDRAAISALTTVQSTLGIALMVITVIILVGRLRAADHAHRKVLAPLFLYGSLAVLLIPAAPLVVRALGEPQAVSGVIQLALLAGLPIAFLLGVLFGGFRRTGELEALAAWLGLSGAPRSTVERALASTMGDDSLQVVYWSPDRSAFVDGLGMPVDDARGDAGRTWLEVSVESRLVGAIVYDNRMIADTDVVRRAGEVLAIAIDRERLTAELLASNDALLQSRLRLVETADRERSRIAQDLHDGLQVQLVLLALEAQQIGNAPDASVATSRAATELRRRIDEAAAELRRLVHNVLPAALVERGLSAAAEDLVDRLAIPATLEADVDDDSLAPATTHTAYLIIAEALTNAVKHSHATSVRVTIGQVGARLHLEIADNGIGGASYGNGAGTGIKGLADRVDVLGGIFALESVNGQGTRMRVELPCGS</sequence>
<feature type="transmembrane region" description="Helical" evidence="18">
    <location>
        <begin position="223"/>
        <end position="245"/>
    </location>
</feature>
<keyword evidence="6" id="KW-0004">4Fe-4S</keyword>
<proteinExistence type="predicted"/>
<evidence type="ECO:0000256" key="3">
    <source>
        <dbReference type="ARBA" id="ARBA00004496"/>
    </source>
</evidence>
<evidence type="ECO:0000256" key="5">
    <source>
        <dbReference type="ARBA" id="ARBA00017322"/>
    </source>
</evidence>
<feature type="transmembrane region" description="Helical" evidence="18">
    <location>
        <begin position="92"/>
        <end position="112"/>
    </location>
</feature>
<dbReference type="GO" id="GO:0051539">
    <property type="term" value="F:4 iron, 4 sulfur cluster binding"/>
    <property type="evidence" value="ECO:0007669"/>
    <property type="project" value="UniProtKB-KW"/>
</dbReference>
<keyword evidence="14" id="KW-0902">Two-component regulatory system</keyword>
<evidence type="ECO:0000256" key="16">
    <source>
        <dbReference type="ARBA" id="ARBA00024827"/>
    </source>
</evidence>
<dbReference type="Gene3D" id="1.20.5.1930">
    <property type="match status" value="1"/>
</dbReference>
<dbReference type="PANTHER" id="PTHR24421:SF10">
    <property type="entry name" value="NITRATE_NITRITE SENSOR PROTEIN NARQ"/>
    <property type="match status" value="1"/>
</dbReference>
<dbReference type="SUPFAM" id="SSF55874">
    <property type="entry name" value="ATPase domain of HSP90 chaperone/DNA topoisomerase II/histidine kinase"/>
    <property type="match status" value="1"/>
</dbReference>
<keyword evidence="15" id="KW-0479">Metal-binding</keyword>
<keyword evidence="10" id="KW-0547">Nucleotide-binding</keyword>
<protein>
    <recommendedName>
        <fullName evidence="5">Oxygen sensor histidine kinase NreB</fullName>
        <ecNumber evidence="4">2.7.13.3</ecNumber>
    </recommendedName>
    <alternativeName>
        <fullName evidence="17">Nitrogen regulation protein B</fullName>
    </alternativeName>
</protein>
<keyword evidence="7" id="KW-0963">Cytoplasm</keyword>
<keyword evidence="18" id="KW-0472">Membrane</keyword>
<dbReference type="GO" id="GO:0000155">
    <property type="term" value="F:phosphorelay sensor kinase activity"/>
    <property type="evidence" value="ECO:0007669"/>
    <property type="project" value="InterPro"/>
</dbReference>
<accession>A0A1H3RF35</accession>
<dbReference type="PANTHER" id="PTHR24421">
    <property type="entry name" value="NITRATE/NITRITE SENSOR PROTEIN NARX-RELATED"/>
    <property type="match status" value="1"/>
</dbReference>
<dbReference type="Pfam" id="PF07730">
    <property type="entry name" value="HisKA_3"/>
    <property type="match status" value="1"/>
</dbReference>
<evidence type="ECO:0000256" key="12">
    <source>
        <dbReference type="ARBA" id="ARBA00022840"/>
    </source>
</evidence>
<dbReference type="Pfam" id="PF02518">
    <property type="entry name" value="HATPase_c"/>
    <property type="match status" value="1"/>
</dbReference>
<dbReference type="EC" id="2.7.13.3" evidence="4"/>
<reference evidence="20 21" key="1">
    <citation type="submission" date="2016-10" db="EMBL/GenBank/DDBJ databases">
        <authorList>
            <person name="de Groot N.N."/>
        </authorList>
    </citation>
    <scope>NUCLEOTIDE SEQUENCE [LARGE SCALE GENOMIC DNA]</scope>
    <source>
        <strain evidence="20 21">CGMCC 4.3491</strain>
    </source>
</reference>
<evidence type="ECO:0000256" key="7">
    <source>
        <dbReference type="ARBA" id="ARBA00022490"/>
    </source>
</evidence>
<evidence type="ECO:0000313" key="21">
    <source>
        <dbReference type="Proteomes" id="UP000198891"/>
    </source>
</evidence>
<evidence type="ECO:0000256" key="1">
    <source>
        <dbReference type="ARBA" id="ARBA00000085"/>
    </source>
</evidence>
<evidence type="ECO:0000256" key="15">
    <source>
        <dbReference type="ARBA" id="ARBA00023014"/>
    </source>
</evidence>
<evidence type="ECO:0000256" key="17">
    <source>
        <dbReference type="ARBA" id="ARBA00030800"/>
    </source>
</evidence>
<dbReference type="SMART" id="SM00387">
    <property type="entry name" value="HATPase_c"/>
    <property type="match status" value="1"/>
</dbReference>
<dbReference type="GO" id="GO:0046983">
    <property type="term" value="F:protein dimerization activity"/>
    <property type="evidence" value="ECO:0007669"/>
    <property type="project" value="InterPro"/>
</dbReference>
<evidence type="ECO:0000256" key="6">
    <source>
        <dbReference type="ARBA" id="ARBA00022485"/>
    </source>
</evidence>
<dbReference type="Gene3D" id="3.30.565.10">
    <property type="entry name" value="Histidine kinase-like ATPase, C-terminal domain"/>
    <property type="match status" value="1"/>
</dbReference>
<keyword evidence="8" id="KW-0597">Phosphoprotein</keyword>
<dbReference type="EMBL" id="FNPZ01000003">
    <property type="protein sequence ID" value="SDZ24173.1"/>
    <property type="molecule type" value="Genomic_DNA"/>
</dbReference>
<evidence type="ECO:0000259" key="19">
    <source>
        <dbReference type="SMART" id="SM00387"/>
    </source>
</evidence>
<feature type="transmembrane region" description="Helical" evidence="18">
    <location>
        <begin position="124"/>
        <end position="146"/>
    </location>
</feature>
<dbReference type="InterPro" id="IPR004358">
    <property type="entry name" value="Sig_transdc_His_kin-like_C"/>
</dbReference>
<keyword evidence="15" id="KW-0411">Iron-sulfur</keyword>
<organism evidence="20 21">
    <name type="scientific">Herbiconiux ginsengi</name>
    <dbReference type="NCBI Taxonomy" id="381665"/>
    <lineage>
        <taxon>Bacteria</taxon>
        <taxon>Bacillati</taxon>
        <taxon>Actinomycetota</taxon>
        <taxon>Actinomycetes</taxon>
        <taxon>Micrococcales</taxon>
        <taxon>Microbacteriaceae</taxon>
        <taxon>Herbiconiux</taxon>
    </lineage>
</organism>
<feature type="transmembrane region" description="Helical" evidence="18">
    <location>
        <begin position="12"/>
        <end position="34"/>
    </location>
</feature>
<keyword evidence="13" id="KW-0408">Iron</keyword>
<gene>
    <name evidence="20" type="ORF">SAMN05216554_2776</name>
</gene>
<dbReference type="STRING" id="381665.SAMN05216554_2776"/>